<evidence type="ECO:0000313" key="2">
    <source>
        <dbReference type="Proteomes" id="UP000642284"/>
    </source>
</evidence>
<gene>
    <name evidence="1" type="ORF">H9Y04_36250</name>
</gene>
<sequence length="453" mass="49042">MRSASDVARKVAVSALAAHLVWEGTTLLRARQTARTALRRPGTPPTVPATAPAVVHLLVPGLREQPYVPRTVAAFTAVRDAYPHAYIWFVTTAREEGGPDAEPTTRELLEKELGAQDASRMAVIEDPRPVGNKASQLNWAVEHIDRISEVDERRAWIGVFDFDSQPPADLAAWVAATADGPDEEPDVIQAVPVGTQCLAGPPASAAARAVIYSEALHQAVRSLGVERWKLDRATTGRRMPQYLVGAGMFLRRDVLRTAGGFPYVDDVPLGYRLFLHQARFTTVPVLNRVDLPDTVSAHLTSLKFIARGITSWPGVLRDSRRHRSVRALDRIRLAGLGITDTAEITVLPWLGAALTPYLLRSGWRGRALAAAWWALPPLQSAVMCRLLADKLDAATWNVSPGALAGTSVGRRFWRTLGAWRLAGDAVRAAVSGQTIAYGKATRSAAPAGAVEGR</sequence>
<protein>
    <submittedName>
        <fullName evidence="1">Glycosyltransferase</fullName>
    </submittedName>
</protein>
<dbReference type="EMBL" id="JACTVJ010000023">
    <property type="protein sequence ID" value="MBC9717999.1"/>
    <property type="molecule type" value="Genomic_DNA"/>
</dbReference>
<dbReference type="InterPro" id="IPR029044">
    <property type="entry name" value="Nucleotide-diphossugar_trans"/>
</dbReference>
<dbReference type="SUPFAM" id="SSF53448">
    <property type="entry name" value="Nucleotide-diphospho-sugar transferases"/>
    <property type="match status" value="1"/>
</dbReference>
<comment type="caution">
    <text evidence="1">The sequence shown here is derived from an EMBL/GenBank/DDBJ whole genome shotgun (WGS) entry which is preliminary data.</text>
</comment>
<keyword evidence="2" id="KW-1185">Reference proteome</keyword>
<dbReference type="RefSeq" id="WP_187818443.1">
    <property type="nucleotide sequence ID" value="NZ_JACTVJ010000023.1"/>
</dbReference>
<accession>A0ABR7ST93</accession>
<dbReference type="Gene3D" id="3.90.550.10">
    <property type="entry name" value="Spore Coat Polysaccharide Biosynthesis Protein SpsA, Chain A"/>
    <property type="match status" value="1"/>
</dbReference>
<reference evidence="1 2" key="1">
    <citation type="submission" date="2020-08" db="EMBL/GenBank/DDBJ databases">
        <title>Genemic of Streptomyces polyaspartic.</title>
        <authorList>
            <person name="Liu W."/>
        </authorList>
    </citation>
    <scope>NUCLEOTIDE SEQUENCE [LARGE SCALE GENOMIC DNA]</scope>
    <source>
        <strain evidence="1 2">TRM66268-LWL</strain>
    </source>
</reference>
<proteinExistence type="predicted"/>
<name>A0ABR7ST93_9ACTN</name>
<dbReference type="Proteomes" id="UP000642284">
    <property type="component" value="Unassembled WGS sequence"/>
</dbReference>
<organism evidence="1 2">
    <name type="scientific">Streptomyces polyasparticus</name>
    <dbReference type="NCBI Taxonomy" id="2767826"/>
    <lineage>
        <taxon>Bacteria</taxon>
        <taxon>Bacillati</taxon>
        <taxon>Actinomycetota</taxon>
        <taxon>Actinomycetes</taxon>
        <taxon>Kitasatosporales</taxon>
        <taxon>Streptomycetaceae</taxon>
        <taxon>Streptomyces</taxon>
    </lineage>
</organism>
<evidence type="ECO:0000313" key="1">
    <source>
        <dbReference type="EMBL" id="MBC9717999.1"/>
    </source>
</evidence>